<sequence>MLIDYINPFVEATFEVMSEILNTPVKRGQLQLKKLGEGMKGIAVIIGVTGVVSGRIVFDMTEEAALKLSEKLNDESFSSFNELARSTISEVGNMVTARAVTKLAKESRSFHFSPPTLIVGSNISIFESEDIEALIIPIDTGYGIIEINIAFKE</sequence>
<dbReference type="GO" id="GO:0006935">
    <property type="term" value="P:chemotaxis"/>
    <property type="evidence" value="ECO:0007669"/>
    <property type="project" value="UniProtKB-KW"/>
</dbReference>
<proteinExistence type="predicted"/>
<dbReference type="RefSeq" id="WP_159428096.1">
    <property type="nucleotide sequence ID" value="NZ_FOKY01000001.1"/>
</dbReference>
<evidence type="ECO:0000259" key="2">
    <source>
        <dbReference type="Pfam" id="PF13690"/>
    </source>
</evidence>
<dbReference type="InterPro" id="IPR038756">
    <property type="entry name" value="CheX-like"/>
</dbReference>
<dbReference type="InterPro" id="IPR028976">
    <property type="entry name" value="CheC-like_sf"/>
</dbReference>
<protein>
    <submittedName>
        <fullName evidence="3">Chemotaxis protein CheX</fullName>
    </submittedName>
</protein>
<name>A0A1I1CWK9_BREAD</name>
<dbReference type="PANTHER" id="PTHR39452:SF1">
    <property type="entry name" value="CHEY-P PHOSPHATASE CHEX"/>
    <property type="match status" value="1"/>
</dbReference>
<keyword evidence="1" id="KW-0145">Chemotaxis</keyword>
<dbReference type="OrthoDB" id="9788100at2"/>
<dbReference type="CDD" id="cd17906">
    <property type="entry name" value="CheX"/>
    <property type="match status" value="1"/>
</dbReference>
<dbReference type="Gene3D" id="3.40.1550.10">
    <property type="entry name" value="CheC-like"/>
    <property type="match status" value="1"/>
</dbReference>
<dbReference type="EMBL" id="FOKY01000001">
    <property type="protein sequence ID" value="SFB67065.1"/>
    <property type="molecule type" value="Genomic_DNA"/>
</dbReference>
<evidence type="ECO:0000313" key="3">
    <source>
        <dbReference type="EMBL" id="SFB67065.1"/>
    </source>
</evidence>
<organism evidence="3 4">
    <name type="scientific">Brevinema andersonii</name>
    <dbReference type="NCBI Taxonomy" id="34097"/>
    <lineage>
        <taxon>Bacteria</taxon>
        <taxon>Pseudomonadati</taxon>
        <taxon>Spirochaetota</taxon>
        <taxon>Spirochaetia</taxon>
        <taxon>Brevinematales</taxon>
        <taxon>Brevinemataceae</taxon>
        <taxon>Brevinema</taxon>
    </lineage>
</organism>
<keyword evidence="4" id="KW-1185">Reference proteome</keyword>
<dbReference type="STRING" id="34097.SAMN02745150_00017"/>
<dbReference type="AlphaFoldDB" id="A0A1I1CWK9"/>
<dbReference type="Pfam" id="PF13690">
    <property type="entry name" value="CheX"/>
    <property type="match status" value="1"/>
</dbReference>
<accession>A0A1I1CWK9</accession>
<gene>
    <name evidence="3" type="ORF">SAMN02745150_00017</name>
</gene>
<dbReference type="PANTHER" id="PTHR39452">
    <property type="entry name" value="CHEY-P PHOSPHATASE CHEX"/>
    <property type="match status" value="1"/>
</dbReference>
<dbReference type="SUPFAM" id="SSF103039">
    <property type="entry name" value="CheC-like"/>
    <property type="match status" value="1"/>
</dbReference>
<dbReference type="InterPro" id="IPR028051">
    <property type="entry name" value="CheX-like_dom"/>
</dbReference>
<reference evidence="4" key="1">
    <citation type="submission" date="2016-10" db="EMBL/GenBank/DDBJ databases">
        <authorList>
            <person name="Varghese N."/>
            <person name="Submissions S."/>
        </authorList>
    </citation>
    <scope>NUCLEOTIDE SEQUENCE [LARGE SCALE GENOMIC DNA]</scope>
    <source>
        <strain evidence="4">ATCC 43811</strain>
    </source>
</reference>
<feature type="domain" description="Chemotaxis phosphatase CheX-like" evidence="2">
    <location>
        <begin position="42"/>
        <end position="138"/>
    </location>
</feature>
<dbReference type="Proteomes" id="UP000240042">
    <property type="component" value="Unassembled WGS sequence"/>
</dbReference>
<evidence type="ECO:0000313" key="4">
    <source>
        <dbReference type="Proteomes" id="UP000240042"/>
    </source>
</evidence>
<evidence type="ECO:0000256" key="1">
    <source>
        <dbReference type="ARBA" id="ARBA00022500"/>
    </source>
</evidence>